<evidence type="ECO:0000256" key="2">
    <source>
        <dbReference type="ARBA" id="ARBA00022692"/>
    </source>
</evidence>
<dbReference type="Pfam" id="PF20684">
    <property type="entry name" value="Fung_rhodopsin"/>
    <property type="match status" value="1"/>
</dbReference>
<keyword evidence="10" id="KW-1185">Reference proteome</keyword>
<evidence type="ECO:0000256" key="5">
    <source>
        <dbReference type="ARBA" id="ARBA00038359"/>
    </source>
</evidence>
<comment type="subcellular location">
    <subcellularLocation>
        <location evidence="1">Membrane</location>
        <topology evidence="1">Multi-pass membrane protein</topology>
    </subcellularLocation>
</comment>
<feature type="domain" description="Rhodopsin" evidence="8">
    <location>
        <begin position="55"/>
        <end position="295"/>
    </location>
</feature>
<name>A0A9P4JZP1_9PLEO</name>
<feature type="transmembrane region" description="Helical" evidence="7">
    <location>
        <begin position="278"/>
        <end position="299"/>
    </location>
</feature>
<protein>
    <recommendedName>
        <fullName evidence="8">Rhodopsin domain-containing protein</fullName>
    </recommendedName>
</protein>
<dbReference type="InterPro" id="IPR052337">
    <property type="entry name" value="SAT4-like"/>
</dbReference>
<feature type="transmembrane region" description="Helical" evidence="7">
    <location>
        <begin position="236"/>
        <end position="258"/>
    </location>
</feature>
<feature type="transmembrane region" description="Helical" evidence="7">
    <location>
        <begin position="118"/>
        <end position="140"/>
    </location>
</feature>
<keyword evidence="2 7" id="KW-0812">Transmembrane</keyword>
<comment type="caution">
    <text evidence="9">The sequence shown here is derived from an EMBL/GenBank/DDBJ whole genome shotgun (WGS) entry which is preliminary data.</text>
</comment>
<keyword evidence="4 7" id="KW-0472">Membrane</keyword>
<comment type="similarity">
    <text evidence="5">Belongs to the SAT4 family.</text>
</comment>
<sequence>MSDLSHLTQQQMANLPLQTPPPGVNSNFDNPETTGPVVVITLSIFLAIALLTVPLRIYCRVSVVKRTGLDDWLALVALVFCCSIYGVTMYLVSLKVIGPHSWNVRLVLFISPKVQGSLLALQLLSCAANFLAKASILLFVRRLFPRTVSPKTSYAIDFGIVANCIAYLVIIPYTSILCIPRVGSNGQSPSICTQKKMIDQSIGSAATNAALDLYVFAVAMPSLWILQMPLKRKLSVVAVLAVGLSACAISLVTLYLRAANNLDDPSRKTVNAVIFSGIEPLLAVTTASLPAMPALWVAVSAKSTVTLRRLVTRITSSTTFGGSRRRTGYELSGLSGENSIASLDTHGMTRTSDLERGEYKTPYSVTES</sequence>
<keyword evidence="3 7" id="KW-1133">Transmembrane helix</keyword>
<dbReference type="GO" id="GO:0016020">
    <property type="term" value="C:membrane"/>
    <property type="evidence" value="ECO:0007669"/>
    <property type="project" value="UniProtKB-SubCell"/>
</dbReference>
<evidence type="ECO:0000256" key="3">
    <source>
        <dbReference type="ARBA" id="ARBA00022989"/>
    </source>
</evidence>
<feature type="region of interest" description="Disordered" evidence="6">
    <location>
        <begin position="345"/>
        <end position="368"/>
    </location>
</feature>
<accession>A0A9P4JZP1</accession>
<feature type="transmembrane region" description="Helical" evidence="7">
    <location>
        <begin position="37"/>
        <end position="59"/>
    </location>
</feature>
<proteinExistence type="inferred from homology"/>
<dbReference type="EMBL" id="ML986744">
    <property type="protein sequence ID" value="KAF2258647.1"/>
    <property type="molecule type" value="Genomic_DNA"/>
</dbReference>
<organism evidence="9 10">
    <name type="scientific">Lojkania enalia</name>
    <dbReference type="NCBI Taxonomy" id="147567"/>
    <lineage>
        <taxon>Eukaryota</taxon>
        <taxon>Fungi</taxon>
        <taxon>Dikarya</taxon>
        <taxon>Ascomycota</taxon>
        <taxon>Pezizomycotina</taxon>
        <taxon>Dothideomycetes</taxon>
        <taxon>Pleosporomycetidae</taxon>
        <taxon>Pleosporales</taxon>
        <taxon>Pleosporales incertae sedis</taxon>
        <taxon>Lojkania</taxon>
    </lineage>
</organism>
<evidence type="ECO:0000256" key="7">
    <source>
        <dbReference type="SAM" id="Phobius"/>
    </source>
</evidence>
<feature type="transmembrane region" description="Helical" evidence="7">
    <location>
        <begin position="202"/>
        <end position="224"/>
    </location>
</feature>
<dbReference type="Proteomes" id="UP000800093">
    <property type="component" value="Unassembled WGS sequence"/>
</dbReference>
<evidence type="ECO:0000259" key="8">
    <source>
        <dbReference type="Pfam" id="PF20684"/>
    </source>
</evidence>
<evidence type="ECO:0000313" key="9">
    <source>
        <dbReference type="EMBL" id="KAF2258647.1"/>
    </source>
</evidence>
<evidence type="ECO:0000256" key="4">
    <source>
        <dbReference type="ARBA" id="ARBA00023136"/>
    </source>
</evidence>
<evidence type="ECO:0000256" key="6">
    <source>
        <dbReference type="SAM" id="MobiDB-lite"/>
    </source>
</evidence>
<dbReference type="PANTHER" id="PTHR33048">
    <property type="entry name" value="PTH11-LIKE INTEGRAL MEMBRANE PROTEIN (AFU_ORTHOLOGUE AFUA_5G11245)"/>
    <property type="match status" value="1"/>
</dbReference>
<feature type="transmembrane region" description="Helical" evidence="7">
    <location>
        <begin position="160"/>
        <end position="182"/>
    </location>
</feature>
<dbReference type="InterPro" id="IPR049326">
    <property type="entry name" value="Rhodopsin_dom_fungi"/>
</dbReference>
<dbReference type="AlphaFoldDB" id="A0A9P4JZP1"/>
<dbReference type="PANTHER" id="PTHR33048:SF158">
    <property type="entry name" value="MEMBRANE PROTEIN PTH11-LIKE, PUTATIVE-RELATED"/>
    <property type="match status" value="1"/>
</dbReference>
<feature type="transmembrane region" description="Helical" evidence="7">
    <location>
        <begin position="71"/>
        <end position="98"/>
    </location>
</feature>
<evidence type="ECO:0000256" key="1">
    <source>
        <dbReference type="ARBA" id="ARBA00004141"/>
    </source>
</evidence>
<evidence type="ECO:0000313" key="10">
    <source>
        <dbReference type="Proteomes" id="UP000800093"/>
    </source>
</evidence>
<gene>
    <name evidence="9" type="ORF">CC78DRAFT_586876</name>
</gene>
<reference evidence="10" key="1">
    <citation type="journal article" date="2020" name="Stud. Mycol.">
        <title>101 Dothideomycetes genomes: A test case for predicting lifestyles and emergence of pathogens.</title>
        <authorList>
            <person name="Haridas S."/>
            <person name="Albert R."/>
            <person name="Binder M."/>
            <person name="Bloem J."/>
            <person name="LaButti K."/>
            <person name="Salamov A."/>
            <person name="Andreopoulos B."/>
            <person name="Baker S."/>
            <person name="Barry K."/>
            <person name="Bills G."/>
            <person name="Bluhm B."/>
            <person name="Cannon C."/>
            <person name="Castanera R."/>
            <person name="Culley D."/>
            <person name="Daum C."/>
            <person name="Ezra D."/>
            <person name="Gonzalez J."/>
            <person name="Henrissat B."/>
            <person name="Kuo A."/>
            <person name="Liang C."/>
            <person name="Lipzen A."/>
            <person name="Lutzoni F."/>
            <person name="Magnuson J."/>
            <person name="Mondo S."/>
            <person name="Nolan M."/>
            <person name="Ohm R."/>
            <person name="Pangilinan J."/>
            <person name="Park H.-J."/>
            <person name="Ramirez L."/>
            <person name="Alfaro M."/>
            <person name="Sun H."/>
            <person name="Tritt A."/>
            <person name="Yoshinaga Y."/>
            <person name="Zwiers L.-H."/>
            <person name="Turgeon B."/>
            <person name="Goodwin S."/>
            <person name="Spatafora J."/>
            <person name="Crous P."/>
            <person name="Grigoriev I."/>
        </authorList>
    </citation>
    <scope>NUCLEOTIDE SEQUENCE [LARGE SCALE GENOMIC DNA]</scope>
    <source>
        <strain evidence="10">CBS 304.66</strain>
    </source>
</reference>
<dbReference type="OrthoDB" id="444631at2759"/>